<dbReference type="Gene3D" id="2.102.10.10">
    <property type="entry name" value="Rieske [2Fe-2S] iron-sulphur domain"/>
    <property type="match status" value="1"/>
</dbReference>
<evidence type="ECO:0000256" key="7">
    <source>
        <dbReference type="ARBA" id="ARBA00023004"/>
    </source>
</evidence>
<sequence length="330" mass="35612">MNTVAQIRFDSIARWMPVALSEQVSGRAALAVICMEQPLVLFRDASGAVCAMEDRCAHRRAPLSLGRVTPDGRLQCAYHGWTYDGATGACVAIPNLSASERVPAHYAAHAYKTLERDGFIWACARDAPPPAEAIARDARSARRFAGSVTVAIARDEYVAALADGPHLTMRIAGLYITDYVIADATPHDGDIATERGVTWLAHIVDRHFGVRHPWTLRVTSPRDGALASVELASRDGATALWASIAITPAARGATNVLWRGGVAADASGFGAKLFRTWARLHAAPFAMLAHVDGRALSTLDALYSRAWRGPIPEGIAHTRPMPADYRTRSR</sequence>
<dbReference type="SUPFAM" id="SSF50022">
    <property type="entry name" value="ISP domain"/>
    <property type="match status" value="1"/>
</dbReference>
<dbReference type="EMBL" id="CM000833">
    <property type="protein sequence ID" value="EET03573.1"/>
    <property type="molecule type" value="Genomic_DNA"/>
</dbReference>
<keyword evidence="5" id="KW-1133">Transmembrane helix</keyword>
<dbReference type="GO" id="GO:0046872">
    <property type="term" value="F:metal ion binding"/>
    <property type="evidence" value="ECO:0007669"/>
    <property type="project" value="UniProtKB-KW"/>
</dbReference>
<dbReference type="PANTHER" id="PTHR21266:SF32">
    <property type="entry name" value="CHOLESTEROL 7-DESATURASE NVD"/>
    <property type="match status" value="1"/>
</dbReference>
<keyword evidence="7" id="KW-0408">Iron</keyword>
<dbReference type="GO" id="GO:0016491">
    <property type="term" value="F:oxidoreductase activity"/>
    <property type="evidence" value="ECO:0007669"/>
    <property type="project" value="UniProtKB-KW"/>
</dbReference>
<name>A0A0E1VRT6_BURPE</name>
<evidence type="ECO:0000256" key="6">
    <source>
        <dbReference type="ARBA" id="ARBA00023002"/>
    </source>
</evidence>
<dbReference type="Proteomes" id="UP000001812">
    <property type="component" value="Chromosome II"/>
</dbReference>
<reference evidence="11" key="1">
    <citation type="submission" date="2009-05" db="EMBL/GenBank/DDBJ databases">
        <authorList>
            <person name="Harkins D.M."/>
            <person name="DeShazer D."/>
            <person name="Woods D.E."/>
            <person name="Brinkac L.M."/>
            <person name="Brown K.A."/>
            <person name="Hung G.C."/>
            <person name="Tuanyok A."/>
            <person name="Zhang B."/>
            <person name="Nierman W.C."/>
        </authorList>
    </citation>
    <scope>NUCLEOTIDE SEQUENCE [LARGE SCALE GENOMIC DNA]</scope>
    <source>
        <strain evidence="11">1710a</strain>
    </source>
</reference>
<evidence type="ECO:0000256" key="1">
    <source>
        <dbReference type="ARBA" id="ARBA00004370"/>
    </source>
</evidence>
<dbReference type="GO" id="GO:0005737">
    <property type="term" value="C:cytoplasm"/>
    <property type="evidence" value="ECO:0007669"/>
    <property type="project" value="TreeGrafter"/>
</dbReference>
<dbReference type="InterPro" id="IPR017941">
    <property type="entry name" value="Rieske_2Fe-2S"/>
</dbReference>
<gene>
    <name evidence="11" type="ORF">BURPS1710A_A2886</name>
</gene>
<evidence type="ECO:0000259" key="10">
    <source>
        <dbReference type="PROSITE" id="PS51296"/>
    </source>
</evidence>
<evidence type="ECO:0000256" key="5">
    <source>
        <dbReference type="ARBA" id="ARBA00022989"/>
    </source>
</evidence>
<dbReference type="InterPro" id="IPR036922">
    <property type="entry name" value="Rieske_2Fe-2S_sf"/>
</dbReference>
<dbReference type="AlphaFoldDB" id="A0A0E1VRT6"/>
<keyword evidence="8" id="KW-0411">Iron-sulfur</keyword>
<keyword evidence="9" id="KW-0472">Membrane</keyword>
<keyword evidence="4" id="KW-0479">Metal-binding</keyword>
<evidence type="ECO:0000256" key="9">
    <source>
        <dbReference type="ARBA" id="ARBA00023136"/>
    </source>
</evidence>
<evidence type="ECO:0000256" key="2">
    <source>
        <dbReference type="ARBA" id="ARBA00022692"/>
    </source>
</evidence>
<proteinExistence type="predicted"/>
<keyword evidence="2" id="KW-0812">Transmembrane</keyword>
<keyword evidence="6" id="KW-0560">Oxidoreductase</keyword>
<dbReference type="PROSITE" id="PS51296">
    <property type="entry name" value="RIESKE"/>
    <property type="match status" value="1"/>
</dbReference>
<organism evidence="11">
    <name type="scientific">Burkholderia pseudomallei 1710a</name>
    <dbReference type="NCBI Taxonomy" id="320371"/>
    <lineage>
        <taxon>Bacteria</taxon>
        <taxon>Pseudomonadati</taxon>
        <taxon>Pseudomonadota</taxon>
        <taxon>Betaproteobacteria</taxon>
        <taxon>Burkholderiales</taxon>
        <taxon>Burkholderiaceae</taxon>
        <taxon>Burkholderia</taxon>
        <taxon>pseudomallei group</taxon>
    </lineage>
</organism>
<dbReference type="PANTHER" id="PTHR21266">
    <property type="entry name" value="IRON-SULFUR DOMAIN CONTAINING PROTEIN"/>
    <property type="match status" value="1"/>
</dbReference>
<evidence type="ECO:0000256" key="4">
    <source>
        <dbReference type="ARBA" id="ARBA00022723"/>
    </source>
</evidence>
<dbReference type="InterPro" id="IPR050584">
    <property type="entry name" value="Cholesterol_7-desaturase"/>
</dbReference>
<evidence type="ECO:0000313" key="11">
    <source>
        <dbReference type="EMBL" id="EET03573.1"/>
    </source>
</evidence>
<accession>A0A0E1VRT6</accession>
<dbReference type="GO" id="GO:0016020">
    <property type="term" value="C:membrane"/>
    <property type="evidence" value="ECO:0007669"/>
    <property type="project" value="UniProtKB-SubCell"/>
</dbReference>
<dbReference type="HOGENOM" id="CLU_884756_0_0_4"/>
<evidence type="ECO:0000256" key="8">
    <source>
        <dbReference type="ARBA" id="ARBA00023014"/>
    </source>
</evidence>
<comment type="subcellular location">
    <subcellularLocation>
        <location evidence="1">Membrane</location>
    </subcellularLocation>
</comment>
<dbReference type="Pfam" id="PF00355">
    <property type="entry name" value="Rieske"/>
    <property type="match status" value="1"/>
</dbReference>
<evidence type="ECO:0000256" key="3">
    <source>
        <dbReference type="ARBA" id="ARBA00022714"/>
    </source>
</evidence>
<dbReference type="GO" id="GO:0051537">
    <property type="term" value="F:2 iron, 2 sulfur cluster binding"/>
    <property type="evidence" value="ECO:0007669"/>
    <property type="project" value="UniProtKB-KW"/>
</dbReference>
<dbReference type="RefSeq" id="WP_004529820.1">
    <property type="nucleotide sequence ID" value="NZ_CM000833.1"/>
</dbReference>
<feature type="domain" description="Rieske" evidence="10">
    <location>
        <begin position="15"/>
        <end position="122"/>
    </location>
</feature>
<protein>
    <submittedName>
        <fullName evidence="11">Rieske (2Fe-2S) domain protein</fullName>
    </submittedName>
</protein>
<keyword evidence="3" id="KW-0001">2Fe-2S</keyword>